<keyword evidence="2" id="KW-1185">Reference proteome</keyword>
<reference evidence="1 2" key="1">
    <citation type="submission" date="2018-06" db="EMBL/GenBank/DDBJ databases">
        <title>Streptacidiphilus pinicola sp. nov., isolated from pine grove soil.</title>
        <authorList>
            <person name="Roh S.G."/>
            <person name="Park S."/>
            <person name="Kim M.-K."/>
            <person name="Yun B.-R."/>
            <person name="Park J."/>
            <person name="Kim M.J."/>
            <person name="Kim Y.S."/>
            <person name="Kim S.B."/>
        </authorList>
    </citation>
    <scope>NUCLEOTIDE SEQUENCE [LARGE SCALE GENOMIC DNA]</scope>
    <source>
        <strain evidence="1 2">MMS16-CNU450</strain>
    </source>
</reference>
<name>A0A2X0J563_9ACTN</name>
<dbReference type="Proteomes" id="UP000248889">
    <property type="component" value="Unassembled WGS sequence"/>
</dbReference>
<dbReference type="AlphaFoldDB" id="A0A2X0J563"/>
<sequence length="425" mass="44433">MAGAVGTTAWQAWADAVDDEREAHAVRADAVARTLAARAAAVRARDARALAATLAPSAPADLVRRQHELVANLAEVPLSRWDYRPLAYDAFTLPAADGAGDRAAVAVELDYALAGFDEEPMTATQYLTFERATDGRWLLASDQDHGGGDVLLWDLGPVRVVRGRYSLVLGLRDQAALAALGAEADQAVPNVSGVWGGGWGQRTVLIAPQTADQFGTLLGADPAAFTGIAAVCTGELGAADARRTDRITVNPGAWDGLNALGRRVVITHETTHVATRAQTERWTPRWLSEGVADWTGYLGTGRTPAQTTPELGAAVSAAGPNASRLFAALPRDAAFDGGAPGTALQQAYQKSWFACRTVVERYGQPKLVALYAAVAAGGRDGTLAPDAVLDRALRATLGIGTAAFTARWRADALAALATPQARPAG</sequence>
<accession>A0A2X0J563</accession>
<organism evidence="1 2">
    <name type="scientific">Streptacidiphilus pinicola</name>
    <dbReference type="NCBI Taxonomy" id="2219663"/>
    <lineage>
        <taxon>Bacteria</taxon>
        <taxon>Bacillati</taxon>
        <taxon>Actinomycetota</taxon>
        <taxon>Actinomycetes</taxon>
        <taxon>Kitasatosporales</taxon>
        <taxon>Streptomycetaceae</taxon>
        <taxon>Streptacidiphilus</taxon>
    </lineage>
</organism>
<proteinExistence type="predicted"/>
<comment type="caution">
    <text evidence="1">The sequence shown here is derived from an EMBL/GenBank/DDBJ whole genome shotgun (WGS) entry which is preliminary data.</text>
</comment>
<protein>
    <submittedName>
        <fullName evidence="1">Uncharacterized protein</fullName>
    </submittedName>
</protein>
<evidence type="ECO:0000313" key="2">
    <source>
        <dbReference type="Proteomes" id="UP000248889"/>
    </source>
</evidence>
<gene>
    <name evidence="1" type="ORF">DN069_12060</name>
</gene>
<dbReference type="EMBL" id="QKYN01000042">
    <property type="protein sequence ID" value="RAG85386.1"/>
    <property type="molecule type" value="Genomic_DNA"/>
</dbReference>
<evidence type="ECO:0000313" key="1">
    <source>
        <dbReference type="EMBL" id="RAG85386.1"/>
    </source>
</evidence>